<proteinExistence type="predicted"/>
<dbReference type="Proteomes" id="UP000766904">
    <property type="component" value="Unassembled WGS sequence"/>
</dbReference>
<evidence type="ECO:0000256" key="1">
    <source>
        <dbReference type="SAM" id="MobiDB-lite"/>
    </source>
</evidence>
<gene>
    <name evidence="2" type="ORF">CV102_04150</name>
</gene>
<feature type="region of interest" description="Disordered" evidence="1">
    <location>
        <begin position="1"/>
        <end position="67"/>
    </location>
</feature>
<feature type="compositionally biased region" description="Polar residues" evidence="1">
    <location>
        <begin position="30"/>
        <end position="49"/>
    </location>
</feature>
<dbReference type="AlphaFoldDB" id="A0A8J8Q564"/>
<keyword evidence="3" id="KW-1185">Reference proteome</keyword>
<evidence type="ECO:0000313" key="2">
    <source>
        <dbReference type="EMBL" id="TYL39496.1"/>
    </source>
</evidence>
<sequence>MRATGVLLAPGGELVTITTGSSSEDPKPQNDGSASTRPTNDDPWSTRPTLLTRAKTTRPGRRRRDGT</sequence>
<protein>
    <submittedName>
        <fullName evidence="2">Uncharacterized protein</fullName>
    </submittedName>
</protein>
<organism evidence="2 3">
    <name type="scientific">Natronococcus pandeyae</name>
    <dbReference type="NCBI Taxonomy" id="2055836"/>
    <lineage>
        <taxon>Archaea</taxon>
        <taxon>Methanobacteriati</taxon>
        <taxon>Methanobacteriota</taxon>
        <taxon>Stenosarchaea group</taxon>
        <taxon>Halobacteria</taxon>
        <taxon>Halobacteriales</taxon>
        <taxon>Natrialbaceae</taxon>
        <taxon>Natronococcus</taxon>
    </lineage>
</organism>
<name>A0A8J8Q564_9EURY</name>
<accession>A0A8J8Q564</accession>
<feature type="compositionally biased region" description="Basic residues" evidence="1">
    <location>
        <begin position="55"/>
        <end position="67"/>
    </location>
</feature>
<comment type="caution">
    <text evidence="2">The sequence shown here is derived from an EMBL/GenBank/DDBJ whole genome shotgun (WGS) entry which is preliminary data.</text>
</comment>
<reference evidence="2" key="1">
    <citation type="submission" date="2017-11" db="EMBL/GenBank/DDBJ databases">
        <authorList>
            <person name="Kajale S.C."/>
            <person name="Sharma A."/>
        </authorList>
    </citation>
    <scope>NUCLEOTIDE SEQUENCE</scope>
    <source>
        <strain evidence="2">LS1_42</strain>
    </source>
</reference>
<evidence type="ECO:0000313" key="3">
    <source>
        <dbReference type="Proteomes" id="UP000766904"/>
    </source>
</evidence>
<dbReference type="EMBL" id="PHNJ01000002">
    <property type="protein sequence ID" value="TYL39496.1"/>
    <property type="molecule type" value="Genomic_DNA"/>
</dbReference>